<feature type="region of interest" description="Disordered" evidence="1">
    <location>
        <begin position="1"/>
        <end position="24"/>
    </location>
</feature>
<evidence type="ECO:0000313" key="2">
    <source>
        <dbReference type="EMBL" id="RZC61942.1"/>
    </source>
</evidence>
<dbReference type="InterPro" id="IPR006553">
    <property type="entry name" value="Leu-rich_rpt_Cys-con_subtyp"/>
</dbReference>
<feature type="compositionally biased region" description="Gly residues" evidence="1">
    <location>
        <begin position="1"/>
        <end position="13"/>
    </location>
</feature>
<sequence>MGGACSRKSGGGSSSSTEDGIQRGRYCKSGSSKWLRTSSFTRLSLDNNQQGNINSPSLLELCIQNICQDIDVYVEKYGTFDKLPRDITQQLFDELVVSCKLNDVILEAFRDCAIEEICLAECPGVEDSWMDIISSQGAALLSVDLSGSDVTDSGLNTLRKCRNLRQLAFNCCDQISENGIQHIKGTLSTHLVCPCLSNLTSLSFKRSNTITAQGLSAFTGLVNLMKLDLERCSGIHGGLVHLKGLTKLESLNIRCCNSITDEDMQPLSGLTNLKELQLSCNKVTDAGVDYLKGLHKLLLLNVEGCPVTGACLGAISDLLALSYLNLNRCSFSDNGCEKFAGLLNLKVLNLGFNNITDTSLVSLKGLTKLESLNLDSCRIGDEGLRNLTGLLNLKNLELSDTAVGSTGLKHISGSALVLFLFVFLVWKGNKPGFRVYIRMDTNATICSDRIVHGNLTGLPSFFLFSINQVTRCCVGLARLENLNLSFTVVSDGSLRKLSGLTSLKSLNLDSRQITDAGLEGLTGLTGLTHLDLFGARITDRGTNWLRYFKSLRSLEICGGGITDAGVKNIKELVTLTLLNLSQNANLTDKALEMISGLTALVSLNVSNSRITNAGLHHLKPLKNLRSLSLESCKVSASEIRKLQSTELPNLVNFRPE</sequence>
<dbReference type="Gramene" id="RZC61942">
    <property type="protein sequence ID" value="RZC61942"/>
    <property type="gene ID" value="C5167_023704"/>
</dbReference>
<dbReference type="AlphaFoldDB" id="A0A4Y7JPJ4"/>
<dbReference type="FunFam" id="3.80.10.10:FF:000378">
    <property type="entry name" value="Leucine-rich repeat family protein"/>
    <property type="match status" value="1"/>
</dbReference>
<dbReference type="OMA" id="YCDHISD"/>
<dbReference type="Pfam" id="PF13516">
    <property type="entry name" value="LRR_6"/>
    <property type="match status" value="1"/>
</dbReference>
<evidence type="ECO:0000313" key="3">
    <source>
        <dbReference type="Proteomes" id="UP000316621"/>
    </source>
</evidence>
<protein>
    <submittedName>
        <fullName evidence="2">Uncharacterized protein</fullName>
    </submittedName>
</protein>
<evidence type="ECO:0000256" key="1">
    <source>
        <dbReference type="SAM" id="MobiDB-lite"/>
    </source>
</evidence>
<reference evidence="2 3" key="1">
    <citation type="journal article" date="2018" name="Science">
        <title>The opium poppy genome and morphinan production.</title>
        <authorList>
            <person name="Guo L."/>
            <person name="Winzer T."/>
            <person name="Yang X."/>
            <person name="Li Y."/>
            <person name="Ning Z."/>
            <person name="He Z."/>
            <person name="Teodor R."/>
            <person name="Lu Y."/>
            <person name="Bowser T.A."/>
            <person name="Graham I.A."/>
            <person name="Ye K."/>
        </authorList>
    </citation>
    <scope>NUCLEOTIDE SEQUENCE [LARGE SCALE GENOMIC DNA]</scope>
    <source>
        <strain evidence="3">cv. HN1</strain>
        <tissue evidence="2">Leaves</tissue>
    </source>
</reference>
<dbReference type="STRING" id="3469.A0A4Y7JPJ4"/>
<dbReference type="InterPro" id="IPR001611">
    <property type="entry name" value="Leu-rich_rpt"/>
</dbReference>
<accession>A0A4Y7JPJ4</accession>
<dbReference type="InterPro" id="IPR032675">
    <property type="entry name" value="LRR_dom_sf"/>
</dbReference>
<name>A0A4Y7JPJ4_PAPSO</name>
<dbReference type="EMBL" id="CM010719">
    <property type="protein sequence ID" value="RZC61942.1"/>
    <property type="molecule type" value="Genomic_DNA"/>
</dbReference>
<organism evidence="2 3">
    <name type="scientific">Papaver somniferum</name>
    <name type="common">Opium poppy</name>
    <dbReference type="NCBI Taxonomy" id="3469"/>
    <lineage>
        <taxon>Eukaryota</taxon>
        <taxon>Viridiplantae</taxon>
        <taxon>Streptophyta</taxon>
        <taxon>Embryophyta</taxon>
        <taxon>Tracheophyta</taxon>
        <taxon>Spermatophyta</taxon>
        <taxon>Magnoliopsida</taxon>
        <taxon>Ranunculales</taxon>
        <taxon>Papaveraceae</taxon>
        <taxon>Papaveroideae</taxon>
        <taxon>Papaver</taxon>
    </lineage>
</organism>
<dbReference type="Pfam" id="PF13855">
    <property type="entry name" value="LRR_8"/>
    <property type="match status" value="3"/>
</dbReference>
<dbReference type="FunFam" id="3.80.10.10:FF:000277">
    <property type="entry name" value="Leucine-rich repeat family protein"/>
    <property type="match status" value="1"/>
</dbReference>
<dbReference type="PANTHER" id="PTHR13318:SF162">
    <property type="entry name" value="LEUCINE-RICH REPEAT FAMILY PROTEIN"/>
    <property type="match status" value="1"/>
</dbReference>
<dbReference type="SUPFAM" id="SSF52047">
    <property type="entry name" value="RNI-like"/>
    <property type="match status" value="2"/>
</dbReference>
<dbReference type="GO" id="GO:0031146">
    <property type="term" value="P:SCF-dependent proteasomal ubiquitin-dependent protein catabolic process"/>
    <property type="evidence" value="ECO:0007669"/>
    <property type="project" value="TreeGrafter"/>
</dbReference>
<dbReference type="GO" id="GO:0019005">
    <property type="term" value="C:SCF ubiquitin ligase complex"/>
    <property type="evidence" value="ECO:0007669"/>
    <property type="project" value="TreeGrafter"/>
</dbReference>
<dbReference type="SMART" id="SM00367">
    <property type="entry name" value="LRR_CC"/>
    <property type="match status" value="9"/>
</dbReference>
<dbReference type="SMART" id="SM00368">
    <property type="entry name" value="LRR_RI"/>
    <property type="match status" value="4"/>
</dbReference>
<dbReference type="Proteomes" id="UP000316621">
    <property type="component" value="Chromosome 5"/>
</dbReference>
<dbReference type="PANTHER" id="PTHR13318">
    <property type="entry name" value="PARTNER OF PAIRED, ISOFORM B-RELATED"/>
    <property type="match status" value="1"/>
</dbReference>
<dbReference type="Gene3D" id="3.80.10.10">
    <property type="entry name" value="Ribonuclease Inhibitor"/>
    <property type="match status" value="5"/>
</dbReference>
<gene>
    <name evidence="2" type="ORF">C5167_023704</name>
</gene>
<dbReference type="PROSITE" id="PS51450">
    <property type="entry name" value="LRR"/>
    <property type="match status" value="1"/>
</dbReference>
<proteinExistence type="predicted"/>
<keyword evidence="3" id="KW-1185">Reference proteome</keyword>